<dbReference type="Proteomes" id="UP000283513">
    <property type="component" value="Unassembled WGS sequence"/>
</dbReference>
<dbReference type="EMBL" id="QSHO01000001">
    <property type="protein sequence ID" value="RHC20990.1"/>
    <property type="molecule type" value="Genomic_DNA"/>
</dbReference>
<dbReference type="RefSeq" id="WP_118597030.1">
    <property type="nucleotide sequence ID" value="NZ_QSHO01000001.1"/>
</dbReference>
<reference evidence="2 3" key="1">
    <citation type="submission" date="2018-08" db="EMBL/GenBank/DDBJ databases">
        <title>A genome reference for cultivated species of the human gut microbiota.</title>
        <authorList>
            <person name="Zou Y."/>
            <person name="Xue W."/>
            <person name="Luo G."/>
        </authorList>
    </citation>
    <scope>NUCLEOTIDE SEQUENCE [LARGE SCALE GENOMIC DNA]</scope>
    <source>
        <strain evidence="2 3">AM37-1AC</strain>
    </source>
</reference>
<gene>
    <name evidence="2" type="ORF">DW856_01935</name>
</gene>
<feature type="transmembrane region" description="Helical" evidence="1">
    <location>
        <begin position="245"/>
        <end position="266"/>
    </location>
</feature>
<protein>
    <submittedName>
        <fullName evidence="2">Uncharacterized protein</fullName>
    </submittedName>
</protein>
<proteinExistence type="predicted"/>
<keyword evidence="1" id="KW-0472">Membrane</keyword>
<evidence type="ECO:0000256" key="1">
    <source>
        <dbReference type="SAM" id="Phobius"/>
    </source>
</evidence>
<feature type="transmembrane region" description="Helical" evidence="1">
    <location>
        <begin position="310"/>
        <end position="332"/>
    </location>
</feature>
<comment type="caution">
    <text evidence="2">The sequence shown here is derived from an EMBL/GenBank/DDBJ whole genome shotgun (WGS) entry which is preliminary data.</text>
</comment>
<evidence type="ECO:0000313" key="3">
    <source>
        <dbReference type="Proteomes" id="UP000283513"/>
    </source>
</evidence>
<sequence length="335" mass="39025">MSEEIISTEDRRLKEFQSMYYAYNARPDTTTKIYKQQVVIKMDDLLNLEDMIKEKLSLHKIEGDVGKTHVFVNTSKHKVYSFDDWKLFYEHNWKIPEYIESITLIWDFYINVDGYQNPQRHKLTVKISSGLKPEEVLSLILSGKVEDIEEIEVQEAQIVAQMDFIENRLGQELINVVSEWVDILEKASDSKNSFILFLKKRRKIVGYYFNYVLFIVVFITLIMGFDYTIQSLDISKISDITSSQFISLFNYVAISVVLCIVIVNIGENVANKVFRKLSEYGENFVFRITNGDNSQYNKLKKEDDKDAIKVMVNVCFSLFLNITCSIIASVIYSKL</sequence>
<evidence type="ECO:0000313" key="2">
    <source>
        <dbReference type="EMBL" id="RHC20990.1"/>
    </source>
</evidence>
<name>A0A3R6E6T0_9FIRM</name>
<dbReference type="AlphaFoldDB" id="A0A3R6E6T0"/>
<organism evidence="2 3">
    <name type="scientific">Roseburia intestinalis</name>
    <dbReference type="NCBI Taxonomy" id="166486"/>
    <lineage>
        <taxon>Bacteria</taxon>
        <taxon>Bacillati</taxon>
        <taxon>Bacillota</taxon>
        <taxon>Clostridia</taxon>
        <taxon>Lachnospirales</taxon>
        <taxon>Lachnospiraceae</taxon>
        <taxon>Roseburia</taxon>
    </lineage>
</organism>
<keyword evidence="1" id="KW-1133">Transmembrane helix</keyword>
<feature type="transmembrane region" description="Helical" evidence="1">
    <location>
        <begin position="205"/>
        <end position="225"/>
    </location>
</feature>
<keyword evidence="1" id="KW-0812">Transmembrane</keyword>
<accession>A0A3R6E6T0</accession>